<dbReference type="RefSeq" id="XP_004351694.1">
    <property type="nucleotide sequence ID" value="XM_004351642.1"/>
</dbReference>
<keyword evidence="3 7" id="KW-0472">Membrane</keyword>
<keyword evidence="7" id="KW-0812">Transmembrane</keyword>
<accession>L8HCF2</accession>
<evidence type="ECO:0000256" key="4">
    <source>
        <dbReference type="ARBA" id="ARBA00023329"/>
    </source>
</evidence>
<dbReference type="GO" id="GO:0012505">
    <property type="term" value="C:endomembrane system"/>
    <property type="evidence" value="ECO:0007669"/>
    <property type="project" value="UniProtKB-SubCell"/>
</dbReference>
<keyword evidence="6" id="KW-0175">Coiled coil</keyword>
<dbReference type="InterPro" id="IPR010908">
    <property type="entry name" value="Longin_dom"/>
</dbReference>
<gene>
    <name evidence="10" type="ORF">ACA1_399230</name>
</gene>
<sequence length="235" mass="26590">MPIFYTLIARDGHILTEATSRTVEAGNFQQIALQILSKIGQESEGAKRSFSTGGYVFNIQINDGIVYLCLVDLSFQMRMSFSFLAEVINRFTTTYTRMAVRQAITGQMKDFDRTLQQLMEHFSNPSADKIHRAKQEIESVKQVMLTNIGTTSPLRHSSDLVLKRNADIEELSMRTEQLDDSSSSYRMQTQAVKKKMVWKNRKWAAILGCCCILLAVLGIYIVISLICGWTFSSCS</sequence>
<dbReference type="GeneID" id="14923880"/>
<dbReference type="PROSITE" id="PS50859">
    <property type="entry name" value="LONGIN"/>
    <property type="match status" value="1"/>
</dbReference>
<keyword evidence="11" id="KW-1185">Reference proteome</keyword>
<dbReference type="CDD" id="cd15843">
    <property type="entry name" value="R-SNARE"/>
    <property type="match status" value="1"/>
</dbReference>
<dbReference type="PANTHER" id="PTHR21136">
    <property type="entry name" value="SNARE PROTEINS"/>
    <property type="match status" value="1"/>
</dbReference>
<dbReference type="InterPro" id="IPR011012">
    <property type="entry name" value="Longin-like_dom_sf"/>
</dbReference>
<name>L8HCF2_ACACF</name>
<evidence type="ECO:0000256" key="2">
    <source>
        <dbReference type="ARBA" id="ARBA00008025"/>
    </source>
</evidence>
<comment type="subcellular location">
    <subcellularLocation>
        <location evidence="1">Cytoplasmic vesicle membrane</location>
    </subcellularLocation>
    <subcellularLocation>
        <location evidence="5">Endomembrane system</location>
        <topology evidence="5">Single-pass type IV membrane protein</topology>
    </subcellularLocation>
</comment>
<dbReference type="GO" id="GO:0030659">
    <property type="term" value="C:cytoplasmic vesicle membrane"/>
    <property type="evidence" value="ECO:0007669"/>
    <property type="project" value="UniProtKB-SubCell"/>
</dbReference>
<feature type="domain" description="V-SNARE coiled-coil homology" evidence="9">
    <location>
        <begin position="139"/>
        <end position="199"/>
    </location>
</feature>
<dbReference type="AlphaFoldDB" id="L8HCF2"/>
<dbReference type="PANTHER" id="PTHR21136:SF168">
    <property type="entry name" value="VESICLE-ASSOCIATED MEMBRANE PROTEIN 9"/>
    <property type="match status" value="1"/>
</dbReference>
<dbReference type="PROSITE" id="PS50892">
    <property type="entry name" value="V_SNARE"/>
    <property type="match status" value="1"/>
</dbReference>
<dbReference type="SUPFAM" id="SSF58038">
    <property type="entry name" value="SNARE fusion complex"/>
    <property type="match status" value="1"/>
</dbReference>
<feature type="transmembrane region" description="Helical" evidence="7">
    <location>
        <begin position="203"/>
        <end position="231"/>
    </location>
</feature>
<reference evidence="10 11" key="1">
    <citation type="journal article" date="2013" name="Genome Biol.">
        <title>Genome of Acanthamoeba castellanii highlights extensive lateral gene transfer and early evolution of tyrosine kinase signaling.</title>
        <authorList>
            <person name="Clarke M."/>
            <person name="Lohan A.J."/>
            <person name="Liu B."/>
            <person name="Lagkouvardos I."/>
            <person name="Roy S."/>
            <person name="Zafar N."/>
            <person name="Bertelli C."/>
            <person name="Schilde C."/>
            <person name="Kianianmomeni A."/>
            <person name="Burglin T.R."/>
            <person name="Frech C."/>
            <person name="Turcotte B."/>
            <person name="Kopec K.O."/>
            <person name="Synnott J.M."/>
            <person name="Choo C."/>
            <person name="Paponov I."/>
            <person name="Finkler A."/>
            <person name="Soon Heng Tan C."/>
            <person name="Hutchins A.P."/>
            <person name="Weinmeier T."/>
            <person name="Rattei T."/>
            <person name="Chu J.S."/>
            <person name="Gimenez G."/>
            <person name="Irimia M."/>
            <person name="Rigden D.J."/>
            <person name="Fitzpatrick D.A."/>
            <person name="Lorenzo-Morales J."/>
            <person name="Bateman A."/>
            <person name="Chiu C.H."/>
            <person name="Tang P."/>
            <person name="Hegemann P."/>
            <person name="Fromm H."/>
            <person name="Raoult D."/>
            <person name="Greub G."/>
            <person name="Miranda-Saavedra D."/>
            <person name="Chen N."/>
            <person name="Nash P."/>
            <person name="Ginger M.L."/>
            <person name="Horn M."/>
            <person name="Schaap P."/>
            <person name="Caler L."/>
            <person name="Loftus B."/>
        </authorList>
    </citation>
    <scope>NUCLEOTIDE SEQUENCE [LARGE SCALE GENOMIC DNA]</scope>
    <source>
        <strain evidence="10 11">Neff</strain>
    </source>
</reference>
<evidence type="ECO:0000259" key="8">
    <source>
        <dbReference type="PROSITE" id="PS50859"/>
    </source>
</evidence>
<proteinExistence type="inferred from homology"/>
<dbReference type="VEuPathDB" id="AmoebaDB:ACA1_399230"/>
<evidence type="ECO:0000259" key="9">
    <source>
        <dbReference type="PROSITE" id="PS50892"/>
    </source>
</evidence>
<dbReference type="Pfam" id="PF00957">
    <property type="entry name" value="Synaptobrevin"/>
    <property type="match status" value="1"/>
</dbReference>
<dbReference type="Gene3D" id="3.30.450.50">
    <property type="entry name" value="Longin domain"/>
    <property type="match status" value="1"/>
</dbReference>
<evidence type="ECO:0000256" key="6">
    <source>
        <dbReference type="PROSITE-ProRule" id="PRU00290"/>
    </source>
</evidence>
<dbReference type="STRING" id="1257118.L8HCF2"/>
<dbReference type="EMBL" id="KB007869">
    <property type="protein sequence ID" value="ELR22917.1"/>
    <property type="molecule type" value="Genomic_DNA"/>
</dbReference>
<dbReference type="Proteomes" id="UP000011083">
    <property type="component" value="Unassembled WGS sequence"/>
</dbReference>
<dbReference type="InterPro" id="IPR051097">
    <property type="entry name" value="Synaptobrevin-like_transport"/>
</dbReference>
<keyword evidence="7" id="KW-1133">Transmembrane helix</keyword>
<evidence type="ECO:0000256" key="1">
    <source>
        <dbReference type="ARBA" id="ARBA00004156"/>
    </source>
</evidence>
<dbReference type="Pfam" id="PF13774">
    <property type="entry name" value="Longin"/>
    <property type="match status" value="1"/>
</dbReference>
<dbReference type="InterPro" id="IPR042855">
    <property type="entry name" value="V_SNARE_CC"/>
</dbReference>
<dbReference type="CDD" id="cd14824">
    <property type="entry name" value="Longin"/>
    <property type="match status" value="1"/>
</dbReference>
<evidence type="ECO:0000256" key="3">
    <source>
        <dbReference type="ARBA" id="ARBA00023136"/>
    </source>
</evidence>
<dbReference type="SUPFAM" id="SSF64356">
    <property type="entry name" value="SNARE-like"/>
    <property type="match status" value="1"/>
</dbReference>
<comment type="similarity">
    <text evidence="2">Belongs to the synaptobrevin family.</text>
</comment>
<evidence type="ECO:0000313" key="10">
    <source>
        <dbReference type="EMBL" id="ELR22917.1"/>
    </source>
</evidence>
<protein>
    <submittedName>
        <fullName evidence="10">Synaptobrevin protein</fullName>
    </submittedName>
</protein>
<dbReference type="OMA" id="NTRQTCV"/>
<keyword evidence="4" id="KW-0968">Cytoplasmic vesicle</keyword>
<evidence type="ECO:0000256" key="7">
    <source>
        <dbReference type="SAM" id="Phobius"/>
    </source>
</evidence>
<dbReference type="OrthoDB" id="248747at2759"/>
<dbReference type="SMART" id="SM01270">
    <property type="entry name" value="Longin"/>
    <property type="match status" value="1"/>
</dbReference>
<evidence type="ECO:0000256" key="5">
    <source>
        <dbReference type="ARBA" id="ARBA00046280"/>
    </source>
</evidence>
<evidence type="ECO:0000313" key="11">
    <source>
        <dbReference type="Proteomes" id="UP000011083"/>
    </source>
</evidence>
<dbReference type="Gene3D" id="1.20.5.110">
    <property type="match status" value="1"/>
</dbReference>
<organism evidence="10 11">
    <name type="scientific">Acanthamoeba castellanii (strain ATCC 30010 / Neff)</name>
    <dbReference type="NCBI Taxonomy" id="1257118"/>
    <lineage>
        <taxon>Eukaryota</taxon>
        <taxon>Amoebozoa</taxon>
        <taxon>Discosea</taxon>
        <taxon>Longamoebia</taxon>
        <taxon>Centramoebida</taxon>
        <taxon>Acanthamoebidae</taxon>
        <taxon>Acanthamoeba</taxon>
    </lineage>
</organism>
<feature type="domain" description="Longin" evidence="8">
    <location>
        <begin position="7"/>
        <end position="115"/>
    </location>
</feature>
<dbReference type="KEGG" id="acan:ACA1_399230"/>